<dbReference type="EMBL" id="JAENGZ010001217">
    <property type="protein sequence ID" value="KAG6949696.1"/>
    <property type="molecule type" value="Genomic_DNA"/>
</dbReference>
<dbReference type="Proteomes" id="UP000688947">
    <property type="component" value="Unassembled WGS sequence"/>
</dbReference>
<accession>A0A8T1U033</accession>
<proteinExistence type="predicted"/>
<evidence type="ECO:0000313" key="2">
    <source>
        <dbReference type="Proteomes" id="UP000688947"/>
    </source>
</evidence>
<organism evidence="1 2">
    <name type="scientific">Phytophthora cactorum</name>
    <dbReference type="NCBI Taxonomy" id="29920"/>
    <lineage>
        <taxon>Eukaryota</taxon>
        <taxon>Sar</taxon>
        <taxon>Stramenopiles</taxon>
        <taxon>Oomycota</taxon>
        <taxon>Peronosporomycetes</taxon>
        <taxon>Peronosporales</taxon>
        <taxon>Peronosporaceae</taxon>
        <taxon>Phytophthora</taxon>
    </lineage>
</organism>
<dbReference type="AlphaFoldDB" id="A0A8T1U033"/>
<dbReference type="VEuPathDB" id="FungiDB:PC110_g10713"/>
<name>A0A8T1U033_9STRA</name>
<reference evidence="1" key="1">
    <citation type="submission" date="2021-01" db="EMBL/GenBank/DDBJ databases">
        <title>Phytophthora aleatoria, a newly-described species from Pinus radiata is distinct from Phytophthora cactorum isolates based on comparative genomics.</title>
        <authorList>
            <person name="Mcdougal R."/>
            <person name="Panda P."/>
            <person name="Williams N."/>
            <person name="Studholme D.J."/>
        </authorList>
    </citation>
    <scope>NUCLEOTIDE SEQUENCE</scope>
    <source>
        <strain evidence="1">NZFS 3830</strain>
    </source>
</reference>
<evidence type="ECO:0000313" key="1">
    <source>
        <dbReference type="EMBL" id="KAG6949696.1"/>
    </source>
</evidence>
<comment type="caution">
    <text evidence="1">The sequence shown here is derived from an EMBL/GenBank/DDBJ whole genome shotgun (WGS) entry which is preliminary data.</text>
</comment>
<gene>
    <name evidence="1" type="ORF">JG687_00014694</name>
</gene>
<sequence length="207" mass="23623">MFLTIDGPGDELYEKVILKHCPNLLELSLRKGWVAVRLNFSEFHARRQSVPKLRFQWHDICGLAADLSKVHDPFTKCVRRLTVNLTNLEVFGYSNWVRYGPALNSYLDALLQMLAIHHLRVVNRGRKLSMRTKAAFLSATCISSGVRSSSFKSGKAMKGEHSFSSRPTQCYLDRRVISNIFGFATSPVYRQVYFREKINDDTTSGLC</sequence>
<dbReference type="OrthoDB" id="124962at2759"/>
<protein>
    <submittedName>
        <fullName evidence="1">Uncharacterized protein</fullName>
    </submittedName>
</protein>